<dbReference type="HOGENOM" id="CLU_2227248_0_0_1"/>
<feature type="region of interest" description="Disordered" evidence="1">
    <location>
        <begin position="1"/>
        <end position="42"/>
    </location>
</feature>
<reference evidence="2" key="1">
    <citation type="submission" date="2015-04" db="UniProtKB">
        <authorList>
            <consortium name="EnsemblPlants"/>
        </authorList>
    </citation>
    <scope>IDENTIFICATION</scope>
</reference>
<protein>
    <submittedName>
        <fullName evidence="2">Uncharacterized protein</fullName>
    </submittedName>
</protein>
<proteinExistence type="predicted"/>
<name>A0A0E0D312_9ORYZ</name>
<evidence type="ECO:0000256" key="1">
    <source>
        <dbReference type="SAM" id="MobiDB-lite"/>
    </source>
</evidence>
<dbReference type="EnsemblPlants" id="OMERI03G21650.1">
    <property type="protein sequence ID" value="OMERI03G21650.1"/>
    <property type="gene ID" value="OMERI03G21650"/>
</dbReference>
<evidence type="ECO:0000313" key="3">
    <source>
        <dbReference type="Proteomes" id="UP000008021"/>
    </source>
</evidence>
<sequence>MRKRVHGPGQNGEAGMRWCGGGKGGLEEKRLTAGNGAPSRLHHQFHSTSLSAMPLLLLCIHRDHNTLLSCALSFFGDGKLLGPRRATSLPNQPRRGSLPVVQEDGRR</sequence>
<keyword evidence="3" id="KW-1185">Reference proteome</keyword>
<dbReference type="Proteomes" id="UP000008021">
    <property type="component" value="Chromosome 3"/>
</dbReference>
<feature type="region of interest" description="Disordered" evidence="1">
    <location>
        <begin position="83"/>
        <end position="107"/>
    </location>
</feature>
<dbReference type="AlphaFoldDB" id="A0A0E0D312"/>
<dbReference type="Gramene" id="OMERI03G21650.1">
    <property type="protein sequence ID" value="OMERI03G21650.1"/>
    <property type="gene ID" value="OMERI03G21650"/>
</dbReference>
<accession>A0A0E0D312</accession>
<reference evidence="2" key="2">
    <citation type="submission" date="2018-05" db="EMBL/GenBank/DDBJ databases">
        <title>OmerRS3 (Oryza meridionalis Reference Sequence Version 3).</title>
        <authorList>
            <person name="Zhang J."/>
            <person name="Kudrna D."/>
            <person name="Lee S."/>
            <person name="Talag J."/>
            <person name="Welchert J."/>
            <person name="Wing R.A."/>
        </authorList>
    </citation>
    <scope>NUCLEOTIDE SEQUENCE [LARGE SCALE GENOMIC DNA]</scope>
    <source>
        <strain evidence="2">cv. OR44</strain>
    </source>
</reference>
<organism evidence="2">
    <name type="scientific">Oryza meridionalis</name>
    <dbReference type="NCBI Taxonomy" id="40149"/>
    <lineage>
        <taxon>Eukaryota</taxon>
        <taxon>Viridiplantae</taxon>
        <taxon>Streptophyta</taxon>
        <taxon>Embryophyta</taxon>
        <taxon>Tracheophyta</taxon>
        <taxon>Spermatophyta</taxon>
        <taxon>Magnoliopsida</taxon>
        <taxon>Liliopsida</taxon>
        <taxon>Poales</taxon>
        <taxon>Poaceae</taxon>
        <taxon>BOP clade</taxon>
        <taxon>Oryzoideae</taxon>
        <taxon>Oryzeae</taxon>
        <taxon>Oryzinae</taxon>
        <taxon>Oryza</taxon>
    </lineage>
</organism>
<evidence type="ECO:0000313" key="2">
    <source>
        <dbReference type="EnsemblPlants" id="OMERI03G21650.1"/>
    </source>
</evidence>